<keyword evidence="3" id="KW-0445">Lipid transport</keyword>
<protein>
    <recommendedName>
        <fullName evidence="10">Vacuolar protein sorting 13 homolog C</fullName>
    </recommendedName>
</protein>
<feature type="domain" description="Intermembrane lipid transfer protein VPS13-like C-terminal" evidence="7">
    <location>
        <begin position="3610"/>
        <end position="3719"/>
    </location>
</feature>
<evidence type="ECO:0000256" key="2">
    <source>
        <dbReference type="ARBA" id="ARBA00022448"/>
    </source>
</evidence>
<feature type="non-terminal residue" evidence="8">
    <location>
        <position position="1"/>
    </location>
</feature>
<keyword evidence="2" id="KW-0813">Transport</keyword>
<dbReference type="OMA" id="SGWRPIR"/>
<comment type="similarity">
    <text evidence="1">Belongs to the VPS13 family.</text>
</comment>
<name>A0A401SSN8_CHIPU</name>
<dbReference type="InterPro" id="IPR009543">
    <property type="entry name" value="VPS13_VAB"/>
</dbReference>
<reference evidence="8 9" key="1">
    <citation type="journal article" date="2018" name="Nat. Ecol. Evol.">
        <title>Shark genomes provide insights into elasmobranch evolution and the origin of vertebrates.</title>
        <authorList>
            <person name="Hara Y"/>
            <person name="Yamaguchi K"/>
            <person name="Onimaru K"/>
            <person name="Kadota M"/>
            <person name="Koyanagi M"/>
            <person name="Keeley SD"/>
            <person name="Tatsumi K"/>
            <person name="Tanaka K"/>
            <person name="Motone F"/>
            <person name="Kageyama Y"/>
            <person name="Nozu R"/>
            <person name="Adachi N"/>
            <person name="Nishimura O"/>
            <person name="Nakagawa R"/>
            <person name="Tanegashima C"/>
            <person name="Kiyatake I"/>
            <person name="Matsumoto R"/>
            <person name="Murakumo K"/>
            <person name="Nishida K"/>
            <person name="Terakita A"/>
            <person name="Kuratani S"/>
            <person name="Sato K"/>
            <person name="Hyodo S Kuraku.S."/>
        </authorList>
    </citation>
    <scope>NUCLEOTIDE SEQUENCE [LARGE SCALE GENOMIC DNA]</scope>
</reference>
<dbReference type="GO" id="GO:0006623">
    <property type="term" value="P:protein targeting to vacuole"/>
    <property type="evidence" value="ECO:0007669"/>
    <property type="project" value="TreeGrafter"/>
</dbReference>
<dbReference type="GO" id="GO:0007005">
    <property type="term" value="P:mitochondrion organization"/>
    <property type="evidence" value="ECO:0007669"/>
    <property type="project" value="TreeGrafter"/>
</dbReference>
<dbReference type="InterPro" id="IPR026847">
    <property type="entry name" value="VPS13"/>
</dbReference>
<evidence type="ECO:0000313" key="8">
    <source>
        <dbReference type="EMBL" id="GCC33396.1"/>
    </source>
</evidence>
<dbReference type="InterPro" id="IPR026854">
    <property type="entry name" value="VPS13_N"/>
</dbReference>
<evidence type="ECO:0008006" key="10">
    <source>
        <dbReference type="Google" id="ProtNLM"/>
    </source>
</evidence>
<proteinExistence type="inferred from homology"/>
<keyword evidence="9" id="KW-1185">Reference proteome</keyword>
<evidence type="ECO:0000313" key="9">
    <source>
        <dbReference type="Proteomes" id="UP000287033"/>
    </source>
</evidence>
<dbReference type="Proteomes" id="UP000287033">
    <property type="component" value="Unassembled WGS sequence"/>
</dbReference>
<dbReference type="InterPro" id="IPR056747">
    <property type="entry name" value="VPS13-like_M"/>
</dbReference>
<dbReference type="EMBL" id="BEZZ01000513">
    <property type="protein sequence ID" value="GCC33396.1"/>
    <property type="molecule type" value="Genomic_DNA"/>
</dbReference>
<accession>A0A401SSN8</accession>
<evidence type="ECO:0000256" key="3">
    <source>
        <dbReference type="ARBA" id="ARBA00023055"/>
    </source>
</evidence>
<evidence type="ECO:0000259" key="7">
    <source>
        <dbReference type="Pfam" id="PF25037"/>
    </source>
</evidence>
<evidence type="ECO:0000259" key="6">
    <source>
        <dbReference type="Pfam" id="PF25036"/>
    </source>
</evidence>
<sequence>PGSLSDGRSGGWSRAMVFEALVAELLNRGLGDYVENLDKSQLKLGIWGGNVVLDNLKIKENALNDFDVPFKVKAGQIDKLTLKIPWKNLYSEAVVATLDGLNLLVVPEGSIQYDAEKEEKQLQENKQKELLRIEDALQKAAMKGASSGEFLLSLESYVYKDAKPDKPKEEKKDSFAEKLATQIIKNLQIKITSIHVRYEDAITDSSRPVSVGVTLGELSLQTADENWTPCILSDTAKIIYKLVRLDCLCAYWNVNSLLLCNNTREQILLQLKEGIASSANEPKSHDYIFKPISASAKLCINPSAETELNSPKINLDMEVQSIDIEMTKPQYLSIIDLLESVDYMVRNAPYRKYKPNVPLHKNASKWWKYAITGILQVHVRRRYRMWSWGNIKSHRQNLKAYKVAYKNKLTQTKLSEEVLKQLQNLEKSLDIFNITLARQQAHVEVIRSGHKMLGKKGSEKQSGGWFRGFWGRKESKKKGEEEDKSVPESINDLMTAEEKTKLYTAIGYSESSHNLTLPKEYVANVISFKLVATSITIREEPSVPEILNVQMIDLSTSVFQRPGAKGLKVEARLEHWYVTGLKQQNTVPSLMASVGGTESSLLNVCFEINPEESKADQLLSVQSQPVELIYDAQTINSLVEFFQTSRGLDLEQLTSATLLKLEEIKEKTATGLSYIIETRKTFDLRFNLKPSYLVVPQTGFYDVNSNLLIVDFGSLQLNSISHNDQKATSPSLSLEEILERAYEKFDVELRNVQLLFSKPGQDWKSARKQCSSIQHILQPMDVKVQLSRAIVEKDTRIPKFKVSGELPLLHVRMSDQKIRSVFELTDSIPLPLRSSSRFPIKAKISLAAKPRKLFDPHLVAVGSAASLEGDDSSSLESEAEFCDAKEEVDLPSKLVMAAGDAQPYHVQQEDLESVCEELTDLQLKFEVKEVVVELTRQEDQEKPLLVFSVSQLGTEVNIRTFDLTSTSYLKKITLNYCEFPDAQNQKLDLISCADTPGSDLLKVEYIKADKNGPHFKSNYNNTEQMLKVTFSSLNFLLHTKALLSTINFLTVVIPSADTGSIDRDRETNAQKREEDLEKGVTSRTVLKSSKDADLVAFKMFAVMNAFNVAVCDEKCSIADIRVQGLDASASIQSKRMEVSARLRDIVVTDVDSNTLHKKAVSIVGNEVFSFNITFYPNAFDDETYVDMSKVDGKITLRVGCIQIIYLHKFIMSLLNFFDNFQAAKEALSAATAQAAEKAASSVKDFAQKSFRLAMDIYLKAPVIIIPESSISMNAIMADLGLITVQNRFTLIPDEGFSLPPVLDVMDVHLTQLKLSRTVLHTSSSQLDIQMLQPTNLQLTVQRNLSAAWYFKIPNVEIKGDLKTMNIVLSEDDLIVLMKVFEQNLGEGSKETNAVKALKDDVKKKLIDPTEATKPVKTVATEGSAADLDIIKGASDDVVNVQLNFEIKEVVIELTKQVNKQKSSFLMFHVVQLGTETKVRKFDLSAIAYLRKIALNCCEFTDSNRKPLNLISSSDEPGSDLLKVQYIKADRNGPRFKTSYDSTEQTLTVAFSSLDLILHSQALLSTMNFVSAVFPSHIPDHERERKPSTDHEKETVTKAVSLDTAVNVFDLKFSVELGALNIFVCDEEFDIADIKIQGMDASVAVLSKQIDLFARLKDVVVTDVGSKTLHKKIVSIIGDEVFSFKMSLCSSATEGKDYFDMSKVDGEVTLQMGCIQLVYLHKFFMSLLNFFDNFQAAKEALSAATAQAAEKAASSVKDFAQKSFRLAMDINLKAPVIIVPESSISMNAIVADLGLITVQNKFSLISAEECTLPPVVDIMEVHLTQLKLSRTILQKDSAQPDFLILQPVNMLLTIKRNLAVAWYHKIPGMEINGDLKAMNVTVSQDDLTILLKILLENFGEATSDKNAAVDPKGSDKIRDKIVASGANQCEGSPRVKAGDVTYVESKLKPEPYETLKFDFKFESLSILLYTEGLKQSTDQLQRPEGSCLGEFRLHLTTASGMMFTDGSLVFDMNLTTCTLDDLRDGVEKVTQRMIEKKQDAQENVMIELRYNQMEDEISITTVLEHLYLCASVEFLLNVADFFIKAMPEKSADKSVQLYSKQTGKASPIGVDTPKQKINVKVLVMNPEVVFVANLSKADAPSLVASFHCDFSFICEKQSRKMIALVSDLKVLACPFLREKRGTNITTVLQPCSLFLDFFEPSFGPQNISLKVEEIIVKVSPIILNTVMTIMSAMTPKVQEMEIQQVTDQVTDLWAVKDVFNCNYWFLGVDMASEATETFTEEKRERTGESFQIDISLIQVTLECGHGHCTIPLLLTESTFSGRIENWTSFVSVNSDMTLEVLYYNEMSAVWEPLLEQVAGGQKRWSLTFQMKTNMGQDTALVPGDDFFQILDPQTAITISSKDILNITVSKCSLSVLDALAKAFSAGTASTFDYSLKDQVPYTLKNALGIPLDVLHSANLCAVGLPPDQKFHHLDIGQILELDYLAVQPRNRGKLSVLERQESSLFSLTVVPCDYTEVANIPVAKPGRRLYNVLQSGSTHSVSLVAQIDVVEGDKRIIIRSPLQIKNHFSVSFIIYKFIPDDQSLETVGMANPEEEFHVPLDSYRGQLFLKPSGRLEDQFKMSTTYITWKEELHRSTEIRCTLQCPSTEMSFLPLIVNTVAIPDELNFISSHGEDEWDPAYIIHLYPTVTIRNLLPYSLRYMLEATAEINELAEGSSADVLQSRMKGEIMELVLVKYQGRNWSGHVKIEDGLAEMFPICFTADSKDRMSIDLLVHVRKISGRLVLSIYSPYWIINKTSRVLQYRAEDIHVKHAADFRDVVLFSFKRKNIFSKNKIQLCVSTSNWSNGFSLDTVGSYGCVKCPAKHMEYLIGVTIKMSSFNMTKVVTLTPFYTLVNKSSYELEVGEDQPAGQLDSGQWIYISAMECLPFWPETTTSKLCVRVVGSELNSKSFFYNKQDNGTLLSLEHVCGGIIVDVNVADHATVITFTDYYDGSAPALIINHTTAVKFRFKQSGLQDELILDPGEARLFAWADPTGVRKLNWGCAWKTAELDLLKDQFGQFLWQNNNQIHWVSFLDGRQRVLVFTEDVAVISKARQAEDLMQFDMGVTISLHSLGLSLVNNESKQEIAYIGITSSGVVWEMKRKQRWRPFSQKHINLLEQSYQTHRTEKTGEHWIKLDSNLEVNFHVMQIRLPQRLSIRRNFLSGIQVEFKQSAHHRSLRAQLNWLQVDNQLPGAIFPIAFHPVPPPKSIALDSEPKPFVDISIITRFNEHSQVMQFKYFMVLIQEMAVKIDQGFLSAVIALFTSASDPLAVTQKTNLIDQDMEALKAELMETSMTDASRLSFFEYFHISPIKLHLSLSLDSGGDESSKEKQEAVPLQSLHILLKSIGATLTDVDDLIFKLAFFEMKFQFQKRDQLMWAVISHYSEQFLKQMYVLVLGLDVLGNPVGLIRGLSEGVEAFFYEPFQGAVQGPEEFAEGFVIGVRSLLGHTVGGAAGVVSRITGTVGKGLAAITMDKEYQQKRREEMNRQPKDFGDSLAKGGKGFLRGVVGGFTGIVTKPVEGAKKEGAAGFFKGVGKGLVGVVARPTGGIVDMASSTLQGIKKVAESTEDVNKLRPPRCIREDGIIRPYDRTESEGCHLFEKLDIQKFEGEHYRIHCRLYGRKKAHLLITNRRVVCLSDEILGHLGSDWNYTFEEFVQPPTLEGNVLSLYIKDQSIIGFSNPKSGSEGFVRKVALQDVKMAKRMIDALEEAQAARQQQQLVKRKSLRFLKP</sequence>
<evidence type="ECO:0000259" key="4">
    <source>
        <dbReference type="Pfam" id="PF12624"/>
    </source>
</evidence>
<dbReference type="STRING" id="137246.A0A401SSN8"/>
<dbReference type="Pfam" id="PF12624">
    <property type="entry name" value="VPS13_N"/>
    <property type="match status" value="1"/>
</dbReference>
<dbReference type="Pfam" id="PF25037">
    <property type="entry name" value="VPS13_C"/>
    <property type="match status" value="1"/>
</dbReference>
<gene>
    <name evidence="8" type="ORF">chiPu_0011865</name>
</gene>
<evidence type="ECO:0000256" key="1">
    <source>
        <dbReference type="ARBA" id="ARBA00006545"/>
    </source>
</evidence>
<comment type="caution">
    <text evidence="8">The sequence shown here is derived from an EMBL/GenBank/DDBJ whole genome shotgun (WGS) entry which is preliminary data.</text>
</comment>
<dbReference type="Pfam" id="PF25036">
    <property type="entry name" value="VPS13_VAB"/>
    <property type="match status" value="1"/>
</dbReference>
<dbReference type="PANTHER" id="PTHR16166:SF125">
    <property type="entry name" value="INTERMEMBRANE LIPID TRANSFER PROTEIN VPS13C"/>
    <property type="match status" value="1"/>
</dbReference>
<dbReference type="PANTHER" id="PTHR16166">
    <property type="entry name" value="VACUOLAR PROTEIN SORTING-ASSOCIATED PROTEIN VPS13"/>
    <property type="match status" value="1"/>
</dbReference>
<organism evidence="8 9">
    <name type="scientific">Chiloscyllium punctatum</name>
    <name type="common">Brownbanded bambooshark</name>
    <name type="synonym">Hemiscyllium punctatum</name>
    <dbReference type="NCBI Taxonomy" id="137246"/>
    <lineage>
        <taxon>Eukaryota</taxon>
        <taxon>Metazoa</taxon>
        <taxon>Chordata</taxon>
        <taxon>Craniata</taxon>
        <taxon>Vertebrata</taxon>
        <taxon>Chondrichthyes</taxon>
        <taxon>Elasmobranchii</taxon>
        <taxon>Galeomorphii</taxon>
        <taxon>Galeoidea</taxon>
        <taxon>Orectolobiformes</taxon>
        <taxon>Hemiscylliidae</taxon>
        <taxon>Chiloscyllium</taxon>
    </lineage>
</organism>
<feature type="domain" description="Vacuolar protein sorting-associated protein 13 VPS13 adaptor binding" evidence="6">
    <location>
        <begin position="2499"/>
        <end position="3032"/>
    </location>
</feature>
<dbReference type="GO" id="GO:0045053">
    <property type="term" value="P:protein retention in Golgi apparatus"/>
    <property type="evidence" value="ECO:0007669"/>
    <property type="project" value="TreeGrafter"/>
</dbReference>
<feature type="domain" description="VPS13-like middle region" evidence="5">
    <location>
        <begin position="1110"/>
        <end position="1534"/>
    </location>
</feature>
<dbReference type="OrthoDB" id="428159at2759"/>
<dbReference type="GO" id="GO:0006869">
    <property type="term" value="P:lipid transport"/>
    <property type="evidence" value="ECO:0007669"/>
    <property type="project" value="UniProtKB-KW"/>
</dbReference>
<dbReference type="Pfam" id="PF25033">
    <property type="entry name" value="VPS13_M"/>
    <property type="match status" value="2"/>
</dbReference>
<feature type="domain" description="Chorein N-terminal" evidence="4">
    <location>
        <begin position="17"/>
        <end position="833"/>
    </location>
</feature>
<dbReference type="InterPro" id="IPR056748">
    <property type="entry name" value="VPS13-like_C"/>
</dbReference>
<evidence type="ECO:0000259" key="5">
    <source>
        <dbReference type="Pfam" id="PF25033"/>
    </source>
</evidence>
<feature type="domain" description="VPS13-like middle region" evidence="5">
    <location>
        <begin position="1622"/>
        <end position="2423"/>
    </location>
</feature>